<proteinExistence type="predicted"/>
<dbReference type="RefSeq" id="WP_289962586.1">
    <property type="nucleotide sequence ID" value="NZ_JAUEOZ010000002.1"/>
</dbReference>
<evidence type="ECO:0000313" key="1">
    <source>
        <dbReference type="EMBL" id="MDN2482509.1"/>
    </source>
</evidence>
<protein>
    <submittedName>
        <fullName evidence="1">Uncharacterized protein</fullName>
    </submittedName>
</protein>
<comment type="caution">
    <text evidence="1">The sequence shown here is derived from an EMBL/GenBank/DDBJ whole genome shotgun (WGS) entry which is preliminary data.</text>
</comment>
<dbReference type="EMBL" id="JAUEOZ010000002">
    <property type="protein sequence ID" value="MDN2482509.1"/>
    <property type="molecule type" value="Genomic_DNA"/>
</dbReference>
<gene>
    <name evidence="1" type="ORF">QWJ08_14310</name>
</gene>
<name>A0ABT7Y417_9VIBR</name>
<dbReference type="Proteomes" id="UP001169719">
    <property type="component" value="Unassembled WGS sequence"/>
</dbReference>
<sequence length="54" mass="5844">MSVESMIIIVSQVIHRGKSPISQLFGIGALKKSNISDIFAPALFSKPRNDDQGT</sequence>
<organism evidence="1 2">
    <name type="scientific">Vibrio agarivorans</name>
    <dbReference type="NCBI Taxonomy" id="153622"/>
    <lineage>
        <taxon>Bacteria</taxon>
        <taxon>Pseudomonadati</taxon>
        <taxon>Pseudomonadota</taxon>
        <taxon>Gammaproteobacteria</taxon>
        <taxon>Vibrionales</taxon>
        <taxon>Vibrionaceae</taxon>
        <taxon>Vibrio</taxon>
    </lineage>
</organism>
<keyword evidence="2" id="KW-1185">Reference proteome</keyword>
<evidence type="ECO:0000313" key="2">
    <source>
        <dbReference type="Proteomes" id="UP001169719"/>
    </source>
</evidence>
<accession>A0ABT7Y417</accession>
<reference evidence="1" key="1">
    <citation type="submission" date="2024-05" db="EMBL/GenBank/DDBJ databases">
        <title>Genome Sequences of Four Agar- Degrading Marine Bacteria.</title>
        <authorList>
            <person name="Phillips E.K."/>
            <person name="Shaffer J.C."/>
            <person name="Henson M.W."/>
            <person name="Temperton B."/>
            <person name="Thrash C.J."/>
            <person name="Martin M.O."/>
        </authorList>
    </citation>
    <scope>NUCLEOTIDE SEQUENCE</scope>
    <source>
        <strain evidence="1">EKP203</strain>
    </source>
</reference>